<evidence type="ECO:0000256" key="7">
    <source>
        <dbReference type="ARBA" id="ARBA00022840"/>
    </source>
</evidence>
<keyword evidence="4 10" id="KW-0808">Transferase</keyword>
<dbReference type="EMBL" id="JACXAH010000022">
    <property type="protein sequence ID" value="MBD1373312.1"/>
    <property type="molecule type" value="Genomic_DNA"/>
</dbReference>
<dbReference type="Proteomes" id="UP000661691">
    <property type="component" value="Unassembled WGS sequence"/>
</dbReference>
<dbReference type="EC" id="2.7.1.2" evidence="2"/>
<proteinExistence type="inferred from homology"/>
<accession>A0A926NB47</accession>
<dbReference type="RefSeq" id="WP_191142436.1">
    <property type="nucleotide sequence ID" value="NZ_JACXAH010000022.1"/>
</dbReference>
<evidence type="ECO:0000256" key="5">
    <source>
        <dbReference type="ARBA" id="ARBA00022741"/>
    </source>
</evidence>
<evidence type="ECO:0000313" key="10">
    <source>
        <dbReference type="EMBL" id="MBD1373312.1"/>
    </source>
</evidence>
<comment type="caution">
    <text evidence="10">The sequence shown here is derived from an EMBL/GenBank/DDBJ whole genome shotgun (WGS) entry which is preliminary data.</text>
</comment>
<keyword evidence="7" id="KW-0067">ATP-binding</keyword>
<protein>
    <recommendedName>
        <fullName evidence="3">Glucokinase</fullName>
        <ecNumber evidence="2">2.7.1.2</ecNumber>
    </recommendedName>
    <alternativeName>
        <fullName evidence="8">Glucose kinase</fullName>
    </alternativeName>
</protein>
<keyword evidence="11" id="KW-1185">Reference proteome</keyword>
<organism evidence="10 11">
    <name type="scientific">Polycladospora coralii</name>
    <dbReference type="NCBI Taxonomy" id="2771432"/>
    <lineage>
        <taxon>Bacteria</taxon>
        <taxon>Bacillati</taxon>
        <taxon>Bacillota</taxon>
        <taxon>Bacilli</taxon>
        <taxon>Bacillales</taxon>
        <taxon>Thermoactinomycetaceae</taxon>
        <taxon>Polycladospora</taxon>
    </lineage>
</organism>
<dbReference type="InterPro" id="IPR004654">
    <property type="entry name" value="ROK_glcA"/>
</dbReference>
<comment type="similarity">
    <text evidence="1">Belongs to the ROK (NagC/XylR) family.</text>
</comment>
<dbReference type="InterPro" id="IPR049874">
    <property type="entry name" value="ROK_cs"/>
</dbReference>
<sequence length="312" mass="33516">MTKKWLGIDMGGTFTKLGIVDGTGKVYGKSKFETKGKQGIDDYVERLTYYSKELVNQLDMEWKALDGVGLGLPGFIDRKKGWIRHLPSLGWRNIKIKEKLEQSLQLPIDIDNDANVATLGECWCGAGKNQTDVICITIGTGIGVGIIANGQLIRGQSGLAGEAGHIVIEPDGEPCSCGQRGCMGKIASATAMVKEANRQLQAGKETSLKKCSTITTLDIFEAAKTQDQVATQVIERALTALTTVMSYLTVTLNPGLFIIGGGVSHAGDHLLNPLKTKYLDITQKMMKKDVNIKLATLGNDAGFIGAASLLKE</sequence>
<dbReference type="InterPro" id="IPR003616">
    <property type="entry name" value="Post-SET_dom"/>
</dbReference>
<evidence type="ECO:0000256" key="8">
    <source>
        <dbReference type="ARBA" id="ARBA00032386"/>
    </source>
</evidence>
<dbReference type="PANTHER" id="PTHR18964">
    <property type="entry name" value="ROK (REPRESSOR, ORF, KINASE) FAMILY"/>
    <property type="match status" value="1"/>
</dbReference>
<dbReference type="InterPro" id="IPR043129">
    <property type="entry name" value="ATPase_NBD"/>
</dbReference>
<evidence type="ECO:0000259" key="9">
    <source>
        <dbReference type="PROSITE" id="PS50868"/>
    </source>
</evidence>
<evidence type="ECO:0000256" key="4">
    <source>
        <dbReference type="ARBA" id="ARBA00022679"/>
    </source>
</evidence>
<evidence type="ECO:0000256" key="2">
    <source>
        <dbReference type="ARBA" id="ARBA00012323"/>
    </source>
</evidence>
<gene>
    <name evidence="10" type="ORF">IC620_13235</name>
</gene>
<evidence type="ECO:0000256" key="3">
    <source>
        <dbReference type="ARBA" id="ARBA00014701"/>
    </source>
</evidence>
<evidence type="ECO:0000313" key="11">
    <source>
        <dbReference type="Proteomes" id="UP000661691"/>
    </source>
</evidence>
<dbReference type="SUPFAM" id="SSF53067">
    <property type="entry name" value="Actin-like ATPase domain"/>
    <property type="match status" value="1"/>
</dbReference>
<dbReference type="GO" id="GO:0004340">
    <property type="term" value="F:glucokinase activity"/>
    <property type="evidence" value="ECO:0007669"/>
    <property type="project" value="UniProtKB-EC"/>
</dbReference>
<name>A0A926NB47_9BACL</name>
<dbReference type="Gene3D" id="3.30.420.40">
    <property type="match status" value="2"/>
</dbReference>
<dbReference type="InterPro" id="IPR000600">
    <property type="entry name" value="ROK"/>
</dbReference>
<dbReference type="GO" id="GO:0006096">
    <property type="term" value="P:glycolytic process"/>
    <property type="evidence" value="ECO:0007669"/>
    <property type="project" value="InterPro"/>
</dbReference>
<dbReference type="PANTHER" id="PTHR18964:SF149">
    <property type="entry name" value="BIFUNCTIONAL UDP-N-ACETYLGLUCOSAMINE 2-EPIMERASE_N-ACETYLMANNOSAMINE KINASE"/>
    <property type="match status" value="1"/>
</dbReference>
<feature type="domain" description="Post-SET" evidence="9">
    <location>
        <begin position="171"/>
        <end position="187"/>
    </location>
</feature>
<dbReference type="NCBIfam" id="TIGR00744">
    <property type="entry name" value="ROK_glcA_fam"/>
    <property type="match status" value="1"/>
</dbReference>
<dbReference type="GO" id="GO:0005737">
    <property type="term" value="C:cytoplasm"/>
    <property type="evidence" value="ECO:0007669"/>
    <property type="project" value="InterPro"/>
</dbReference>
<dbReference type="Pfam" id="PF00480">
    <property type="entry name" value="ROK"/>
    <property type="match status" value="1"/>
</dbReference>
<dbReference type="PROSITE" id="PS50868">
    <property type="entry name" value="POST_SET"/>
    <property type="match status" value="1"/>
</dbReference>
<evidence type="ECO:0000256" key="1">
    <source>
        <dbReference type="ARBA" id="ARBA00006479"/>
    </source>
</evidence>
<keyword evidence="5" id="KW-0547">Nucleotide-binding</keyword>
<dbReference type="PROSITE" id="PS01125">
    <property type="entry name" value="ROK"/>
    <property type="match status" value="1"/>
</dbReference>
<evidence type="ECO:0000256" key="6">
    <source>
        <dbReference type="ARBA" id="ARBA00022777"/>
    </source>
</evidence>
<dbReference type="GO" id="GO:0005524">
    <property type="term" value="F:ATP binding"/>
    <property type="evidence" value="ECO:0007669"/>
    <property type="project" value="UniProtKB-KW"/>
</dbReference>
<keyword evidence="6" id="KW-0418">Kinase</keyword>
<dbReference type="AlphaFoldDB" id="A0A926NB47"/>
<reference evidence="10" key="1">
    <citation type="submission" date="2020-09" db="EMBL/GenBank/DDBJ databases">
        <title>A novel bacterium of genus Hazenella, isolated from South China Sea.</title>
        <authorList>
            <person name="Huang H."/>
            <person name="Mo K."/>
            <person name="Hu Y."/>
        </authorList>
    </citation>
    <scope>NUCLEOTIDE SEQUENCE</scope>
    <source>
        <strain evidence="10">IB182357</strain>
    </source>
</reference>